<evidence type="ECO:0000259" key="5">
    <source>
        <dbReference type="PROSITE" id="PS50225"/>
    </source>
</evidence>
<dbReference type="PROSITE" id="PS50225">
    <property type="entry name" value="SOCS"/>
    <property type="match status" value="1"/>
</dbReference>
<dbReference type="EMBL" id="KN716285">
    <property type="protein sequence ID" value="KJH47985.1"/>
    <property type="molecule type" value="Genomic_DNA"/>
</dbReference>
<dbReference type="InterPro" id="IPR019749">
    <property type="entry name" value="Band_41_domain"/>
</dbReference>
<dbReference type="SUPFAM" id="SSF50156">
    <property type="entry name" value="PDZ domain-like"/>
    <property type="match status" value="1"/>
</dbReference>
<dbReference type="SMART" id="SM00228">
    <property type="entry name" value="PDZ"/>
    <property type="match status" value="1"/>
</dbReference>
<accession>A0A0D8XTY4</accession>
<dbReference type="InterPro" id="IPR036020">
    <property type="entry name" value="WW_dom_sf"/>
</dbReference>
<dbReference type="Pfam" id="PF00373">
    <property type="entry name" value="FERM_M"/>
    <property type="match status" value="1"/>
</dbReference>
<dbReference type="Pfam" id="PF21989">
    <property type="entry name" value="RA_2"/>
    <property type="match status" value="1"/>
</dbReference>
<dbReference type="Proteomes" id="UP000053766">
    <property type="component" value="Unassembled WGS sequence"/>
</dbReference>
<dbReference type="PANTHER" id="PTHR46221">
    <property type="entry name" value="FERM AND PDZ DOMAIN-CONTAINING PROTEIN FAMILY MEMBER"/>
    <property type="match status" value="1"/>
</dbReference>
<dbReference type="Gene3D" id="3.10.20.90">
    <property type="entry name" value="Phosphatidylinositol 3-kinase Catalytic Subunit, Chain A, domain 1"/>
    <property type="match status" value="1"/>
</dbReference>
<dbReference type="InterPro" id="IPR014352">
    <property type="entry name" value="FERM/acyl-CoA-bd_prot_sf"/>
</dbReference>
<dbReference type="AlphaFoldDB" id="A0A0D8XTY4"/>
<feature type="region of interest" description="Disordered" evidence="1">
    <location>
        <begin position="553"/>
        <end position="584"/>
    </location>
</feature>
<feature type="domain" description="PDZ" evidence="4">
    <location>
        <begin position="43"/>
        <end position="120"/>
    </location>
</feature>
<dbReference type="STRING" id="29172.A0A0D8XTY4"/>
<feature type="domain" description="SOCS box" evidence="5">
    <location>
        <begin position="113"/>
        <end position="168"/>
    </location>
</feature>
<evidence type="ECO:0000259" key="2">
    <source>
        <dbReference type="PROSITE" id="PS50020"/>
    </source>
</evidence>
<reference evidence="6 7" key="1">
    <citation type="submission" date="2013-11" db="EMBL/GenBank/DDBJ databases">
        <title>Draft genome of the bovine lungworm Dictyocaulus viviparus.</title>
        <authorList>
            <person name="Mitreva M."/>
        </authorList>
    </citation>
    <scope>NUCLEOTIDE SEQUENCE [LARGE SCALE GENOMIC DNA]</scope>
    <source>
        <strain evidence="6 7">HannoverDv2000</strain>
    </source>
</reference>
<dbReference type="InterPro" id="IPR001478">
    <property type="entry name" value="PDZ"/>
</dbReference>
<dbReference type="Pfam" id="PF00397">
    <property type="entry name" value="WW"/>
    <property type="match status" value="1"/>
</dbReference>
<dbReference type="PROSITE" id="PS50057">
    <property type="entry name" value="FERM_3"/>
    <property type="match status" value="1"/>
</dbReference>
<name>A0A0D8XTY4_DICVI</name>
<evidence type="ECO:0000313" key="7">
    <source>
        <dbReference type="Proteomes" id="UP000053766"/>
    </source>
</evidence>
<dbReference type="InterPro" id="IPR019748">
    <property type="entry name" value="FERM_central"/>
</dbReference>
<organism evidence="6 7">
    <name type="scientific">Dictyocaulus viviparus</name>
    <name type="common">Bovine lungworm</name>
    <dbReference type="NCBI Taxonomy" id="29172"/>
    <lineage>
        <taxon>Eukaryota</taxon>
        <taxon>Metazoa</taxon>
        <taxon>Ecdysozoa</taxon>
        <taxon>Nematoda</taxon>
        <taxon>Chromadorea</taxon>
        <taxon>Rhabditida</taxon>
        <taxon>Rhabditina</taxon>
        <taxon>Rhabditomorpha</taxon>
        <taxon>Strongyloidea</taxon>
        <taxon>Metastrongylidae</taxon>
        <taxon>Dictyocaulus</taxon>
    </lineage>
</organism>
<dbReference type="InterPro" id="IPR001496">
    <property type="entry name" value="SOCS_box"/>
</dbReference>
<dbReference type="InterPro" id="IPR036034">
    <property type="entry name" value="PDZ_sf"/>
</dbReference>
<dbReference type="PANTHER" id="PTHR46221:SF3">
    <property type="entry name" value="FERM AND PDZ DOMAIN-CONTAINING PROTEIN 4"/>
    <property type="match status" value="1"/>
</dbReference>
<feature type="domain" description="WW" evidence="2">
    <location>
        <begin position="1"/>
        <end position="34"/>
    </location>
</feature>
<dbReference type="PROSITE" id="PS01159">
    <property type="entry name" value="WW_DOMAIN_1"/>
    <property type="match status" value="1"/>
</dbReference>
<dbReference type="SUPFAM" id="SSF51045">
    <property type="entry name" value="WW domain"/>
    <property type="match status" value="1"/>
</dbReference>
<evidence type="ECO:0000259" key="3">
    <source>
        <dbReference type="PROSITE" id="PS50057"/>
    </source>
</evidence>
<evidence type="ECO:0000256" key="1">
    <source>
        <dbReference type="SAM" id="MobiDB-lite"/>
    </source>
</evidence>
<dbReference type="PROSITE" id="PS50106">
    <property type="entry name" value="PDZ"/>
    <property type="match status" value="1"/>
</dbReference>
<dbReference type="Gene3D" id="2.30.42.10">
    <property type="match status" value="1"/>
</dbReference>
<dbReference type="Gene3D" id="1.20.80.10">
    <property type="match status" value="1"/>
</dbReference>
<dbReference type="CDD" id="cd14473">
    <property type="entry name" value="FERM_B-lobe"/>
    <property type="match status" value="1"/>
</dbReference>
<dbReference type="SUPFAM" id="SSF47031">
    <property type="entry name" value="Second domain of FERM"/>
    <property type="match status" value="1"/>
</dbReference>
<dbReference type="InterPro" id="IPR000299">
    <property type="entry name" value="FERM_domain"/>
</dbReference>
<dbReference type="InterPro" id="IPR035963">
    <property type="entry name" value="FERM_2"/>
</dbReference>
<dbReference type="Gene3D" id="2.20.70.10">
    <property type="match status" value="1"/>
</dbReference>
<dbReference type="InterPro" id="IPR001202">
    <property type="entry name" value="WW_dom"/>
</dbReference>
<evidence type="ECO:0000313" key="6">
    <source>
        <dbReference type="EMBL" id="KJH47985.1"/>
    </source>
</evidence>
<gene>
    <name evidence="6" type="ORF">DICVIV_05920</name>
</gene>
<reference evidence="7" key="2">
    <citation type="journal article" date="2016" name="Sci. Rep.">
        <title>Dictyocaulus viviparus genome, variome and transcriptome elucidate lungworm biology and support future intervention.</title>
        <authorList>
            <person name="McNulty S.N."/>
            <person name="Strube C."/>
            <person name="Rosa B.A."/>
            <person name="Martin J.C."/>
            <person name="Tyagi R."/>
            <person name="Choi Y.J."/>
            <person name="Wang Q."/>
            <person name="Hallsworth Pepin K."/>
            <person name="Zhang X."/>
            <person name="Ozersky P."/>
            <person name="Wilson R.K."/>
            <person name="Sternberg P.W."/>
            <person name="Gasser R.B."/>
            <person name="Mitreva M."/>
        </authorList>
    </citation>
    <scope>NUCLEOTIDE SEQUENCE [LARGE SCALE GENOMIC DNA]</scope>
    <source>
        <strain evidence="7">HannoverDv2000</strain>
    </source>
</reference>
<evidence type="ECO:0000259" key="4">
    <source>
        <dbReference type="PROSITE" id="PS50106"/>
    </source>
</evidence>
<feature type="domain" description="FERM" evidence="3">
    <location>
        <begin position="156"/>
        <end position="492"/>
    </location>
</feature>
<feature type="compositionally biased region" description="Polar residues" evidence="1">
    <location>
        <begin position="573"/>
        <end position="583"/>
    </location>
</feature>
<dbReference type="PROSITE" id="PS50020">
    <property type="entry name" value="WW_DOMAIN_2"/>
    <property type="match status" value="1"/>
</dbReference>
<dbReference type="SMART" id="SM00456">
    <property type="entry name" value="WW"/>
    <property type="match status" value="1"/>
</dbReference>
<dbReference type="Pfam" id="PF00595">
    <property type="entry name" value="PDZ"/>
    <property type="match status" value="1"/>
</dbReference>
<dbReference type="SMART" id="SM00295">
    <property type="entry name" value="B41"/>
    <property type="match status" value="1"/>
</dbReference>
<sequence>MGLPYGWEQARDESGNIYYIDHVHRLTTYMDPRHSAIPEGQRTVTLKRNPEFGYGFVAAGQYPTIIQFVSIDGPSDGVLFANDQILEVNGIDVRQETKDSVVMRIRSSKDDLQLTVEQLPARPRSARRTCRVRFTERVLVASIPDSSSEFLPPLPNALRVYLENGQTRSFRYDNTTTVKDIMNSICSKLELKAKSHFALAIEYSLGARSSRISLLRPDVKIDTIVRMPNSDHLRVVFRFAFIPKKIESLWSQDPKALDYFYQQCTADVIRGRYAFEMRYEACIRLATLHMQQVAIESNLLKENNTVSLTRLEMEYGMNSFIPTILLENVKPREIRKHIRYYLKRDSAKLSETLSKLNFRGDMNQPLHSLRLTDPSVSLRIRYLDLLSNLPSFGGRGFSVTFKESQIDMIIQVDPRAGLLVRHPGKTGRPTISIDFGLIDRLVVRRDSEIASLISFRMTNSPDQGLEFLVDKDDIDDLVGYICGYQLIQCNRQLICDFDDTPPIFVEPRTDPPPYSAVHKVVPCEWNYAGDIPTIDRSLDLTVGPPSYELANSFAEEQEDVETDSESKIDRSLKTPSPSRSNTDAVKKSLLHATDSLLIKKSQDLQKKEVMSPLVSRSVRLMESISDSSDVDDTSLSSPFRSTLLNGDTMILLNGSPEQTDSSRRESIETLISSVHAQHVVVIF</sequence>
<dbReference type="CDD" id="cd00201">
    <property type="entry name" value="WW"/>
    <property type="match status" value="1"/>
</dbReference>
<dbReference type="InterPro" id="IPR029071">
    <property type="entry name" value="Ubiquitin-like_domsf"/>
</dbReference>
<dbReference type="SUPFAM" id="SSF54236">
    <property type="entry name" value="Ubiquitin-like"/>
    <property type="match status" value="1"/>
</dbReference>
<dbReference type="OrthoDB" id="5859304at2759"/>
<keyword evidence="7" id="KW-1185">Reference proteome</keyword>
<protein>
    <submittedName>
        <fullName evidence="6">PDZ/DHR/GLGF domain protein</fullName>
    </submittedName>
</protein>
<proteinExistence type="predicted"/>